<keyword evidence="1" id="KW-0812">Transmembrane</keyword>
<proteinExistence type="predicted"/>
<keyword evidence="1" id="KW-1133">Transmembrane helix</keyword>
<name>X1STF6_9ZZZZ</name>
<evidence type="ECO:0000256" key="1">
    <source>
        <dbReference type="SAM" id="Phobius"/>
    </source>
</evidence>
<evidence type="ECO:0000313" key="2">
    <source>
        <dbReference type="EMBL" id="GAI71094.1"/>
    </source>
</evidence>
<comment type="caution">
    <text evidence="2">The sequence shown here is derived from an EMBL/GenBank/DDBJ whole genome shotgun (WGS) entry which is preliminary data.</text>
</comment>
<keyword evidence="1" id="KW-0472">Membrane</keyword>
<gene>
    <name evidence="2" type="ORF">S12H4_06750</name>
</gene>
<dbReference type="AlphaFoldDB" id="X1STF6"/>
<sequence length="96" mass="10409">MLTGLAALAIELPMRWGEEFMPEPNCVQMVIDCCMKPQGVAAEQDNSYGWGMPWGEDLVSYFAPAPPIIDLSQVIAVVIGIGMIGMVTTTMAKGFR</sequence>
<protein>
    <submittedName>
        <fullName evidence="2">Uncharacterized protein</fullName>
    </submittedName>
</protein>
<organism evidence="2">
    <name type="scientific">marine sediment metagenome</name>
    <dbReference type="NCBI Taxonomy" id="412755"/>
    <lineage>
        <taxon>unclassified sequences</taxon>
        <taxon>metagenomes</taxon>
        <taxon>ecological metagenomes</taxon>
    </lineage>
</organism>
<dbReference type="EMBL" id="BARW01002412">
    <property type="protein sequence ID" value="GAI71094.1"/>
    <property type="molecule type" value="Genomic_DNA"/>
</dbReference>
<feature type="transmembrane region" description="Helical" evidence="1">
    <location>
        <begin position="71"/>
        <end position="92"/>
    </location>
</feature>
<accession>X1STF6</accession>
<reference evidence="2" key="1">
    <citation type="journal article" date="2014" name="Front. Microbiol.">
        <title>High frequency of phylogenetically diverse reductive dehalogenase-homologous genes in deep subseafloor sedimentary metagenomes.</title>
        <authorList>
            <person name="Kawai M."/>
            <person name="Futagami T."/>
            <person name="Toyoda A."/>
            <person name="Takaki Y."/>
            <person name="Nishi S."/>
            <person name="Hori S."/>
            <person name="Arai W."/>
            <person name="Tsubouchi T."/>
            <person name="Morono Y."/>
            <person name="Uchiyama I."/>
            <person name="Ito T."/>
            <person name="Fujiyama A."/>
            <person name="Inagaki F."/>
            <person name="Takami H."/>
        </authorList>
    </citation>
    <scope>NUCLEOTIDE SEQUENCE</scope>
    <source>
        <strain evidence="2">Expedition CK06-06</strain>
    </source>
</reference>